<accession>A0A2P2JZN0</accession>
<name>A0A2P2JZN0_RHIMU</name>
<sequence>MGCLVVLYLIVCPARQASGNSCLFA</sequence>
<evidence type="ECO:0000313" key="1">
    <source>
        <dbReference type="EMBL" id="MBW98926.1"/>
    </source>
</evidence>
<proteinExistence type="predicted"/>
<dbReference type="AlphaFoldDB" id="A0A2P2JZN0"/>
<protein>
    <submittedName>
        <fullName evidence="1">Uncharacterized protein MANES_02G058900</fullName>
    </submittedName>
</protein>
<organism evidence="1">
    <name type="scientific">Rhizophora mucronata</name>
    <name type="common">Asiatic mangrove</name>
    <dbReference type="NCBI Taxonomy" id="61149"/>
    <lineage>
        <taxon>Eukaryota</taxon>
        <taxon>Viridiplantae</taxon>
        <taxon>Streptophyta</taxon>
        <taxon>Embryophyta</taxon>
        <taxon>Tracheophyta</taxon>
        <taxon>Spermatophyta</taxon>
        <taxon>Magnoliopsida</taxon>
        <taxon>eudicotyledons</taxon>
        <taxon>Gunneridae</taxon>
        <taxon>Pentapetalae</taxon>
        <taxon>rosids</taxon>
        <taxon>fabids</taxon>
        <taxon>Malpighiales</taxon>
        <taxon>Rhizophoraceae</taxon>
        <taxon>Rhizophora</taxon>
    </lineage>
</organism>
<reference evidence="1" key="1">
    <citation type="submission" date="2018-02" db="EMBL/GenBank/DDBJ databases">
        <title>Rhizophora mucronata_Transcriptome.</title>
        <authorList>
            <person name="Meera S.P."/>
            <person name="Sreeshan A."/>
            <person name="Augustine A."/>
        </authorList>
    </citation>
    <scope>NUCLEOTIDE SEQUENCE</scope>
    <source>
        <tissue evidence="1">Leaf</tissue>
    </source>
</reference>
<dbReference type="EMBL" id="GGEC01018443">
    <property type="protein sequence ID" value="MBW98926.1"/>
    <property type="molecule type" value="Transcribed_RNA"/>
</dbReference>